<dbReference type="InterPro" id="IPR003084">
    <property type="entry name" value="HDAC_I/II"/>
</dbReference>
<dbReference type="SUPFAM" id="SSF52768">
    <property type="entry name" value="Arginase/deacetylase"/>
    <property type="match status" value="1"/>
</dbReference>
<feature type="active site" description="Proton acceptor" evidence="7">
    <location>
        <position position="137"/>
    </location>
</feature>
<evidence type="ECO:0000256" key="6">
    <source>
        <dbReference type="PIRNR" id="PIRNR037913"/>
    </source>
</evidence>
<comment type="catalytic activity">
    <reaction evidence="5 6">
        <text>N(6)-acetyl-L-lysyl-[histone] + H2O = L-lysyl-[histone] + acetate</text>
        <dbReference type="Rhea" id="RHEA:58196"/>
        <dbReference type="Rhea" id="RHEA-COMP:9845"/>
        <dbReference type="Rhea" id="RHEA-COMP:11338"/>
        <dbReference type="ChEBI" id="CHEBI:15377"/>
        <dbReference type="ChEBI" id="CHEBI:29969"/>
        <dbReference type="ChEBI" id="CHEBI:30089"/>
        <dbReference type="ChEBI" id="CHEBI:61930"/>
        <dbReference type="EC" id="3.5.1.98"/>
    </reaction>
</comment>
<dbReference type="PANTHER" id="PTHR10625">
    <property type="entry name" value="HISTONE DEACETYLASE HDAC1-RELATED"/>
    <property type="match status" value="1"/>
</dbReference>
<evidence type="ECO:0000256" key="1">
    <source>
        <dbReference type="ARBA" id="ARBA00012111"/>
    </source>
</evidence>
<keyword evidence="3 6" id="KW-0378">Hydrolase</keyword>
<keyword evidence="6" id="KW-0539">Nucleus</keyword>
<evidence type="ECO:0000256" key="10">
    <source>
        <dbReference type="SAM" id="MobiDB-lite"/>
    </source>
</evidence>
<sequence>MPKKNRIAYYFHPDVGHFDYGKCHPMKPERLAALHSLVTNYGLHEHMTCIESPRASAVDITRFHSPEYVQFLEHITPETADQHRDLTRRFNMDDDSPVFPGMFSFCSLYTGGTIAAAERLNHQLCDIAINWSGGLHHAKKDAASGFCYVNDIVIGIMELLKRHERVLYIDIDVHHGDGVQEAFSKSDRVMTMSFHRYGDLFFPLTGSMYDVGRGDGRFYSVNVPLKPGISDETYHSLFKPIVKKAVETFDPKAIVMQCGADSLLGDLLGNFSLTIDGHAECIRYVKNFGIPMLVLGGGGYTPKNVSRCWAFETAVLVEKDQEIPNIIPEDIDYDLKPASTLSIADENPTEYLSAIRSFVLSNLHMIRSPPSMQMTPIVDDYYDHEDMQNDDEPDEPKESRPPV</sequence>
<dbReference type="GO" id="GO:0141221">
    <property type="term" value="F:histone deacetylase activity, hydrolytic mechanism"/>
    <property type="evidence" value="ECO:0007669"/>
    <property type="project" value="UniProtKB-EC"/>
</dbReference>
<comment type="similarity">
    <text evidence="6">Belongs to the histone deacetylase family. HD Type 1 subfamily.</text>
</comment>
<keyword evidence="4 6" id="KW-0156">Chromatin regulator</keyword>
<evidence type="ECO:0000256" key="8">
    <source>
        <dbReference type="PIRSR" id="PIRSR037913-2"/>
    </source>
</evidence>
<reference evidence="13" key="1">
    <citation type="submission" date="2016-11" db="UniProtKB">
        <authorList>
            <consortium name="WormBaseParasite"/>
        </authorList>
    </citation>
    <scope>IDENTIFICATION</scope>
</reference>
<dbReference type="Proteomes" id="UP000095287">
    <property type="component" value="Unplaced"/>
</dbReference>
<evidence type="ECO:0000259" key="11">
    <source>
        <dbReference type="Pfam" id="PF00850"/>
    </source>
</evidence>
<feature type="region of interest" description="Disordered" evidence="10">
    <location>
        <begin position="383"/>
        <end position="403"/>
    </location>
</feature>
<evidence type="ECO:0000256" key="4">
    <source>
        <dbReference type="ARBA" id="ARBA00022853"/>
    </source>
</evidence>
<feature type="compositionally biased region" description="Acidic residues" evidence="10">
    <location>
        <begin position="383"/>
        <end position="395"/>
    </location>
</feature>
<feature type="binding site" evidence="8">
    <location>
        <position position="95"/>
    </location>
    <ligand>
        <name>substrate</name>
    </ligand>
</feature>
<dbReference type="GO" id="GO:0040029">
    <property type="term" value="P:epigenetic regulation of gene expression"/>
    <property type="evidence" value="ECO:0007669"/>
    <property type="project" value="TreeGrafter"/>
</dbReference>
<dbReference type="Pfam" id="PF00850">
    <property type="entry name" value="Hist_deacetyl"/>
    <property type="match status" value="1"/>
</dbReference>
<keyword evidence="9" id="KW-0479">Metal-binding</keyword>
<evidence type="ECO:0000313" key="12">
    <source>
        <dbReference type="Proteomes" id="UP000095287"/>
    </source>
</evidence>
<feature type="binding site" evidence="9">
    <location>
        <position position="174"/>
    </location>
    <ligand>
        <name>a divalent metal cation</name>
        <dbReference type="ChEBI" id="CHEBI:60240"/>
    </ligand>
</feature>
<dbReference type="PANTHER" id="PTHR10625:SF10">
    <property type="entry name" value="HISTONE DEACETYLASE HDAC1"/>
    <property type="match status" value="1"/>
</dbReference>
<evidence type="ECO:0000256" key="9">
    <source>
        <dbReference type="PIRSR" id="PIRSR037913-3"/>
    </source>
</evidence>
<feature type="domain" description="Histone deacetylase" evidence="11">
    <location>
        <begin position="24"/>
        <end position="315"/>
    </location>
</feature>
<dbReference type="AlphaFoldDB" id="A0A1I7YU77"/>
<feature type="binding site" evidence="9">
    <location>
        <position position="172"/>
    </location>
    <ligand>
        <name>a divalent metal cation</name>
        <dbReference type="ChEBI" id="CHEBI:60240"/>
    </ligand>
</feature>
<feature type="binding site" evidence="9">
    <location>
        <position position="261"/>
    </location>
    <ligand>
        <name>a divalent metal cation</name>
        <dbReference type="ChEBI" id="CHEBI:60240"/>
    </ligand>
</feature>
<dbReference type="EC" id="3.5.1.98" evidence="1 6"/>
<dbReference type="WBParaSite" id="L893_g19769.t1">
    <property type="protein sequence ID" value="L893_g19769.t1"/>
    <property type="gene ID" value="L893_g19769"/>
</dbReference>
<dbReference type="InterPro" id="IPR000286">
    <property type="entry name" value="HDACs"/>
</dbReference>
<keyword evidence="12" id="KW-1185">Reference proteome</keyword>
<name>A0A1I7YU77_9BILA</name>
<keyword evidence="2" id="KW-0678">Repressor</keyword>
<evidence type="ECO:0000256" key="2">
    <source>
        <dbReference type="ARBA" id="ARBA00022491"/>
    </source>
</evidence>
<protein>
    <recommendedName>
        <fullName evidence="1 6">Histone deacetylase</fullName>
        <ecNumber evidence="1 6">3.5.1.98</ecNumber>
    </recommendedName>
</protein>
<feature type="binding site" evidence="8">
    <location>
        <position position="300"/>
    </location>
    <ligand>
        <name>substrate</name>
    </ligand>
</feature>
<dbReference type="GO" id="GO:0000118">
    <property type="term" value="C:histone deacetylase complex"/>
    <property type="evidence" value="ECO:0007669"/>
    <property type="project" value="UniProtKB-ARBA"/>
</dbReference>
<dbReference type="Gene3D" id="3.40.800.20">
    <property type="entry name" value="Histone deacetylase domain"/>
    <property type="match status" value="1"/>
</dbReference>
<feature type="binding site" evidence="8">
    <location>
        <position position="145"/>
    </location>
    <ligand>
        <name>substrate</name>
    </ligand>
</feature>
<dbReference type="InterPro" id="IPR023801">
    <property type="entry name" value="His_deacetylse_dom"/>
</dbReference>
<evidence type="ECO:0000256" key="7">
    <source>
        <dbReference type="PIRSR" id="PIRSR037913-1"/>
    </source>
</evidence>
<accession>A0A1I7YU77</accession>
<evidence type="ECO:0000313" key="13">
    <source>
        <dbReference type="WBParaSite" id="L893_g19769.t1"/>
    </source>
</evidence>
<dbReference type="PRINTS" id="PR01270">
    <property type="entry name" value="HDASUPER"/>
</dbReference>
<proteinExistence type="inferred from homology"/>
<dbReference type="InterPro" id="IPR023696">
    <property type="entry name" value="Ureohydrolase_dom_sf"/>
</dbReference>
<organism evidence="12 13">
    <name type="scientific">Steinernema glaseri</name>
    <dbReference type="NCBI Taxonomy" id="37863"/>
    <lineage>
        <taxon>Eukaryota</taxon>
        <taxon>Metazoa</taxon>
        <taxon>Ecdysozoa</taxon>
        <taxon>Nematoda</taxon>
        <taxon>Chromadorea</taxon>
        <taxon>Rhabditida</taxon>
        <taxon>Tylenchina</taxon>
        <taxon>Panagrolaimomorpha</taxon>
        <taxon>Strongyloidoidea</taxon>
        <taxon>Steinernematidae</taxon>
        <taxon>Steinernema</taxon>
    </lineage>
</organism>
<evidence type="ECO:0000256" key="3">
    <source>
        <dbReference type="ARBA" id="ARBA00022801"/>
    </source>
</evidence>
<dbReference type="GO" id="GO:0046872">
    <property type="term" value="F:metal ion binding"/>
    <property type="evidence" value="ECO:0007669"/>
    <property type="project" value="UniProtKB-KW"/>
</dbReference>
<comment type="subcellular location">
    <subcellularLocation>
        <location evidence="6">Nucleus</location>
    </subcellularLocation>
</comment>
<dbReference type="PRINTS" id="PR01271">
    <property type="entry name" value="HISDACETLASE"/>
</dbReference>
<keyword evidence="6" id="KW-0804">Transcription</keyword>
<evidence type="ECO:0000256" key="5">
    <source>
        <dbReference type="ARBA" id="ARBA00048287"/>
    </source>
</evidence>
<dbReference type="InterPro" id="IPR037138">
    <property type="entry name" value="His_deacetylse_dom_sf"/>
</dbReference>
<keyword evidence="6" id="KW-0805">Transcription regulation</keyword>
<dbReference type="PIRSF" id="PIRSF037913">
    <property type="entry name" value="His_deacetylse_1"/>
    <property type="match status" value="1"/>
</dbReference>